<feature type="binding site" evidence="12">
    <location>
        <position position="71"/>
    </location>
    <ligand>
        <name>ATP</name>
        <dbReference type="ChEBI" id="CHEBI:30616"/>
    </ligand>
</feature>
<feature type="binding site" evidence="13">
    <location>
        <position position="157"/>
    </location>
    <ligand>
        <name>Zn(2+)</name>
        <dbReference type="ChEBI" id="CHEBI:29105"/>
    </ligand>
</feature>
<protein>
    <recommendedName>
        <fullName evidence="20">SUMO-activating enzyme subunit</fullName>
    </recommendedName>
</protein>
<dbReference type="FunFam" id="3.50.50.80:FF:000002">
    <property type="entry name" value="SUMO-activating enzyme subunit 2"/>
    <property type="match status" value="1"/>
</dbReference>
<evidence type="ECO:0000256" key="9">
    <source>
        <dbReference type="ARBA" id="ARBA00022840"/>
    </source>
</evidence>
<feature type="domain" description="Ubiquitin-activating enzyme SCCH" evidence="16">
    <location>
        <begin position="232"/>
        <end position="271"/>
    </location>
</feature>
<keyword evidence="8 13" id="KW-0862">Zinc</keyword>
<evidence type="ECO:0000313" key="19">
    <source>
        <dbReference type="Proteomes" id="UP000479000"/>
    </source>
</evidence>
<evidence type="ECO:0000256" key="11">
    <source>
        <dbReference type="PIRSR" id="PIRSR039133-1"/>
    </source>
</evidence>
<dbReference type="SUPFAM" id="SSF69572">
    <property type="entry name" value="Activating enzymes of the ubiquitin-like proteins"/>
    <property type="match status" value="1"/>
</dbReference>
<dbReference type="GO" id="GO:0005737">
    <property type="term" value="C:cytoplasm"/>
    <property type="evidence" value="ECO:0007669"/>
    <property type="project" value="TreeGrafter"/>
</dbReference>
<evidence type="ECO:0000256" key="3">
    <source>
        <dbReference type="ARBA" id="ARBA00005673"/>
    </source>
</evidence>
<feature type="region of interest" description="Disordered" evidence="14">
    <location>
        <begin position="206"/>
        <end position="227"/>
    </location>
</feature>
<dbReference type="InterPro" id="IPR028077">
    <property type="entry name" value="UAE_UbL_dom"/>
</dbReference>
<keyword evidence="4" id="KW-0808">Transferase</keyword>
<reference evidence="18 19" key="1">
    <citation type="submission" date="2020-02" db="EMBL/GenBank/DDBJ databases">
        <authorList>
            <person name="Ferguson B K."/>
        </authorList>
    </citation>
    <scope>NUCLEOTIDE SEQUENCE [LARGE SCALE GENOMIC DNA]</scope>
</reference>
<evidence type="ECO:0008006" key="20">
    <source>
        <dbReference type="Google" id="ProtNLM"/>
    </source>
</evidence>
<keyword evidence="6 12" id="KW-0547">Nucleotide-binding</keyword>
<evidence type="ECO:0000259" key="15">
    <source>
        <dbReference type="Pfam" id="PF00899"/>
    </source>
</evidence>
<feature type="binding site" evidence="12">
    <location>
        <position position="47"/>
    </location>
    <ligand>
        <name>ATP</name>
        <dbReference type="ChEBI" id="CHEBI:30616"/>
    </ligand>
</feature>
<proteinExistence type="inferred from homology"/>
<name>A0A6H5FYD0_9HEMI</name>
<evidence type="ECO:0000256" key="2">
    <source>
        <dbReference type="ARBA" id="ARBA00004718"/>
    </source>
</evidence>
<keyword evidence="5 13" id="KW-0479">Metal-binding</keyword>
<dbReference type="Pfam" id="PF14732">
    <property type="entry name" value="UAE_UbL"/>
    <property type="match status" value="1"/>
</dbReference>
<comment type="pathway">
    <text evidence="2">Protein modification; protein sumoylation.</text>
</comment>
<dbReference type="GO" id="GO:0046872">
    <property type="term" value="F:metal ion binding"/>
    <property type="evidence" value="ECO:0007669"/>
    <property type="project" value="UniProtKB-KW"/>
</dbReference>
<evidence type="ECO:0000256" key="13">
    <source>
        <dbReference type="PIRSR" id="PIRSR039133-3"/>
    </source>
</evidence>
<gene>
    <name evidence="18" type="ORF">NTEN_LOCUS1725</name>
</gene>
<evidence type="ECO:0000256" key="4">
    <source>
        <dbReference type="ARBA" id="ARBA00022679"/>
    </source>
</evidence>
<keyword evidence="19" id="KW-1185">Reference proteome</keyword>
<sequence>MALTCISSDLRGKIKSSKVLVVGAGGIGCELLKNLVFTGFEDIEVIDLDTIDVSNLNRQFLFQRQHVGRPKAKVAEESCLKFNPNVKIKSHCANIMNKDYGISYFSQFNLVLNALDNRAARAHVNRMCLGANVPLIDSGTSGYKGQVELIYRGLTLCYECTPKEAPKTFPACTIRTTPTEHIHCIIWSKYLFTSLFGGVSEDEEDVATVSAENGGDGDGSGDKSNAEEKLAEGENLVWDKDDEPAMNFVAATANIRAHVYGIPLKSKFEIKGEFESDPFLGRFNKYVLRFQFFDFFLQKDFPFFHRLTFSNVSAMAGNIIPAIATSNACIAGLIVLFALKVLDGKLEQCKTVYLQQELNSRGALITPETVFTPRNPNCFVCSSQSINLVTDISKLTIRDLEKSVLKGRLSMVEPEVMLDQRIIISSEEGETDGISNQSLQDVGVISGSLLKVEDFVQNYEIKIVIVHK</sequence>
<feature type="domain" description="Ubiquitin/SUMO-activating enzyme ubiquitin-like" evidence="17">
    <location>
        <begin position="389"/>
        <end position="468"/>
    </location>
</feature>
<dbReference type="PANTHER" id="PTHR10953">
    <property type="entry name" value="UBIQUITIN-ACTIVATING ENZYME E1"/>
    <property type="match status" value="1"/>
</dbReference>
<dbReference type="Gene3D" id="1.10.10.520">
    <property type="entry name" value="Ubiquitin activating enzymes (Uba3). Chain: B, domain 2"/>
    <property type="match status" value="1"/>
</dbReference>
<dbReference type="InterPro" id="IPR045886">
    <property type="entry name" value="ThiF/MoeB/HesA"/>
</dbReference>
<dbReference type="GO" id="GO:0019948">
    <property type="term" value="F:SUMO activating enzyme activity"/>
    <property type="evidence" value="ECO:0007669"/>
    <property type="project" value="InterPro"/>
</dbReference>
<dbReference type="PIRSF" id="PIRSF039133">
    <property type="entry name" value="SUMO_E1B"/>
    <property type="match status" value="1"/>
</dbReference>
<keyword evidence="7" id="KW-0833">Ubl conjugation pathway</keyword>
<dbReference type="Pfam" id="PF10585">
    <property type="entry name" value="UBA_E1_SCCH"/>
    <property type="match status" value="1"/>
</dbReference>
<evidence type="ECO:0000256" key="8">
    <source>
        <dbReference type="ARBA" id="ARBA00022833"/>
    </source>
</evidence>
<feature type="binding site" evidence="13">
    <location>
        <position position="160"/>
    </location>
    <ligand>
        <name>Zn(2+)</name>
        <dbReference type="ChEBI" id="CHEBI:29105"/>
    </ligand>
</feature>
<dbReference type="EMBL" id="CADCXU010002805">
    <property type="protein sequence ID" value="CAA9994909.1"/>
    <property type="molecule type" value="Genomic_DNA"/>
</dbReference>
<dbReference type="Pfam" id="PF00899">
    <property type="entry name" value="ThiF"/>
    <property type="match status" value="1"/>
</dbReference>
<accession>A0A6H5FYD0</accession>
<evidence type="ECO:0000256" key="14">
    <source>
        <dbReference type="SAM" id="MobiDB-lite"/>
    </source>
</evidence>
<dbReference type="InterPro" id="IPR035985">
    <property type="entry name" value="Ubiquitin-activating_enz"/>
</dbReference>
<feature type="domain" description="THIF-type NAD/FAD binding fold" evidence="15">
    <location>
        <begin position="4"/>
        <end position="359"/>
    </location>
</feature>
<feature type="binding site" evidence="12">
    <location>
        <begin position="55"/>
        <end position="58"/>
    </location>
    <ligand>
        <name>ATP</name>
        <dbReference type="ChEBI" id="CHEBI:30616"/>
    </ligand>
</feature>
<dbReference type="OrthoDB" id="10255449at2759"/>
<comment type="subcellular location">
    <subcellularLocation>
        <location evidence="1">Nucleus</location>
    </subcellularLocation>
</comment>
<evidence type="ECO:0000256" key="1">
    <source>
        <dbReference type="ARBA" id="ARBA00004123"/>
    </source>
</evidence>
<dbReference type="InterPro" id="IPR019572">
    <property type="entry name" value="UBA_E1_SCCH"/>
</dbReference>
<dbReference type="InterPro" id="IPR030661">
    <property type="entry name" value="Uba2"/>
</dbReference>
<dbReference type="InterPro" id="IPR000594">
    <property type="entry name" value="ThiF_NAD_FAD-bd"/>
</dbReference>
<dbReference type="Proteomes" id="UP000479000">
    <property type="component" value="Unassembled WGS sequence"/>
</dbReference>
<feature type="binding site" evidence="12">
    <location>
        <begin position="116"/>
        <end position="121"/>
    </location>
    <ligand>
        <name>ATP</name>
        <dbReference type="ChEBI" id="CHEBI:30616"/>
    </ligand>
</feature>
<organism evidence="18 19">
    <name type="scientific">Nesidiocoris tenuis</name>
    <dbReference type="NCBI Taxonomy" id="355587"/>
    <lineage>
        <taxon>Eukaryota</taxon>
        <taxon>Metazoa</taxon>
        <taxon>Ecdysozoa</taxon>
        <taxon>Arthropoda</taxon>
        <taxon>Hexapoda</taxon>
        <taxon>Insecta</taxon>
        <taxon>Pterygota</taxon>
        <taxon>Neoptera</taxon>
        <taxon>Paraneoptera</taxon>
        <taxon>Hemiptera</taxon>
        <taxon>Heteroptera</taxon>
        <taxon>Panheteroptera</taxon>
        <taxon>Cimicomorpha</taxon>
        <taxon>Miridae</taxon>
        <taxon>Dicyphina</taxon>
        <taxon>Nesidiocoris</taxon>
    </lineage>
</organism>
<evidence type="ECO:0000256" key="12">
    <source>
        <dbReference type="PIRSR" id="PIRSR039133-2"/>
    </source>
</evidence>
<dbReference type="GO" id="GO:0031510">
    <property type="term" value="C:SUMO activating enzyme complex"/>
    <property type="evidence" value="ECO:0007669"/>
    <property type="project" value="TreeGrafter"/>
</dbReference>
<evidence type="ECO:0000259" key="16">
    <source>
        <dbReference type="Pfam" id="PF10585"/>
    </source>
</evidence>
<evidence type="ECO:0000256" key="7">
    <source>
        <dbReference type="ARBA" id="ARBA00022786"/>
    </source>
</evidence>
<keyword evidence="9 12" id="KW-0067">ATP-binding</keyword>
<dbReference type="AlphaFoldDB" id="A0A6H5FYD0"/>
<dbReference type="Gene3D" id="3.40.50.720">
    <property type="entry name" value="NAD(P)-binding Rossmann-like Domain"/>
    <property type="match status" value="2"/>
</dbReference>
<feature type="active site" description="Glycyl thioester intermediate" evidence="11">
    <location>
        <position position="172"/>
    </location>
</feature>
<dbReference type="GO" id="GO:0016925">
    <property type="term" value="P:protein sumoylation"/>
    <property type="evidence" value="ECO:0007669"/>
    <property type="project" value="InterPro"/>
</dbReference>
<feature type="binding site" evidence="13">
    <location>
        <position position="378"/>
    </location>
    <ligand>
        <name>Zn(2+)</name>
        <dbReference type="ChEBI" id="CHEBI:29105"/>
    </ligand>
</feature>
<evidence type="ECO:0000313" key="18">
    <source>
        <dbReference type="EMBL" id="CAA9994909.1"/>
    </source>
</evidence>
<evidence type="ECO:0000259" key="17">
    <source>
        <dbReference type="Pfam" id="PF14732"/>
    </source>
</evidence>
<dbReference type="GO" id="GO:0005524">
    <property type="term" value="F:ATP binding"/>
    <property type="evidence" value="ECO:0007669"/>
    <property type="project" value="UniProtKB-KW"/>
</dbReference>
<feature type="binding site" evidence="12">
    <location>
        <begin position="23"/>
        <end position="28"/>
    </location>
    <ligand>
        <name>ATP</name>
        <dbReference type="ChEBI" id="CHEBI:30616"/>
    </ligand>
</feature>
<keyword evidence="10" id="KW-0539">Nucleus</keyword>
<evidence type="ECO:0000256" key="5">
    <source>
        <dbReference type="ARBA" id="ARBA00022723"/>
    </source>
</evidence>
<dbReference type="FunFam" id="3.40.50.720:FF:000618">
    <property type="entry name" value="SUMO-activating enzyme subunit 2"/>
    <property type="match status" value="1"/>
</dbReference>
<feature type="binding site" evidence="13">
    <location>
        <position position="381"/>
    </location>
    <ligand>
        <name>Zn(2+)</name>
        <dbReference type="ChEBI" id="CHEBI:29105"/>
    </ligand>
</feature>
<evidence type="ECO:0000256" key="10">
    <source>
        <dbReference type="ARBA" id="ARBA00023242"/>
    </source>
</evidence>
<dbReference type="GO" id="GO:0016740">
    <property type="term" value="F:transferase activity"/>
    <property type="evidence" value="ECO:0007669"/>
    <property type="project" value="UniProtKB-KW"/>
</dbReference>
<dbReference type="PANTHER" id="PTHR10953:SF5">
    <property type="entry name" value="SUMO-ACTIVATING ENZYME SUBUNIT 2"/>
    <property type="match status" value="1"/>
</dbReference>
<dbReference type="Gene3D" id="3.10.290.20">
    <property type="entry name" value="Ubiquitin-like 2 activating enzyme e1b. Chain: B, domain 3"/>
    <property type="match status" value="1"/>
</dbReference>
<evidence type="ECO:0000256" key="6">
    <source>
        <dbReference type="ARBA" id="ARBA00022741"/>
    </source>
</evidence>
<comment type="similarity">
    <text evidence="3">Belongs to the ubiquitin-activating E1 family.</text>
</comment>
<dbReference type="InterPro" id="IPR023318">
    <property type="entry name" value="Ub_act_enz_dom_a_sf"/>
</dbReference>